<keyword evidence="6 8" id="KW-1133">Transmembrane helix</keyword>
<gene>
    <name evidence="9" type="ORF">ACFSNB_04365</name>
</gene>
<evidence type="ECO:0000256" key="7">
    <source>
        <dbReference type="ARBA" id="ARBA00023136"/>
    </source>
</evidence>
<dbReference type="InterPro" id="IPR052017">
    <property type="entry name" value="TSUP"/>
</dbReference>
<evidence type="ECO:0000313" key="9">
    <source>
        <dbReference type="EMBL" id="MFD2233034.1"/>
    </source>
</evidence>
<keyword evidence="4 8" id="KW-1003">Cell membrane</keyword>
<feature type="transmembrane region" description="Helical" evidence="8">
    <location>
        <begin position="231"/>
        <end position="248"/>
    </location>
</feature>
<feature type="transmembrane region" description="Helical" evidence="8">
    <location>
        <begin position="76"/>
        <end position="95"/>
    </location>
</feature>
<evidence type="ECO:0000256" key="3">
    <source>
        <dbReference type="ARBA" id="ARBA00022448"/>
    </source>
</evidence>
<evidence type="ECO:0000313" key="10">
    <source>
        <dbReference type="Proteomes" id="UP001597296"/>
    </source>
</evidence>
<feature type="transmembrane region" description="Helical" evidence="8">
    <location>
        <begin position="101"/>
        <end position="120"/>
    </location>
</feature>
<dbReference type="InterPro" id="IPR002781">
    <property type="entry name" value="TM_pro_TauE-like"/>
</dbReference>
<dbReference type="PANTHER" id="PTHR30269">
    <property type="entry name" value="TRANSMEMBRANE PROTEIN YFCA"/>
    <property type="match status" value="1"/>
</dbReference>
<evidence type="ECO:0000256" key="5">
    <source>
        <dbReference type="ARBA" id="ARBA00022692"/>
    </source>
</evidence>
<comment type="similarity">
    <text evidence="2 8">Belongs to the 4-toluene sulfonate uptake permease (TSUP) (TC 2.A.102) family.</text>
</comment>
<organism evidence="9 10">
    <name type="scientific">Phaeospirillum tilakii</name>
    <dbReference type="NCBI Taxonomy" id="741673"/>
    <lineage>
        <taxon>Bacteria</taxon>
        <taxon>Pseudomonadati</taxon>
        <taxon>Pseudomonadota</taxon>
        <taxon>Alphaproteobacteria</taxon>
        <taxon>Rhodospirillales</taxon>
        <taxon>Rhodospirillaceae</taxon>
        <taxon>Phaeospirillum</taxon>
    </lineage>
</organism>
<proteinExistence type="inferred from homology"/>
<evidence type="ECO:0000256" key="8">
    <source>
        <dbReference type="RuleBase" id="RU363041"/>
    </source>
</evidence>
<dbReference type="EMBL" id="JBHUIY010000005">
    <property type="protein sequence ID" value="MFD2233034.1"/>
    <property type="molecule type" value="Genomic_DNA"/>
</dbReference>
<evidence type="ECO:0000256" key="1">
    <source>
        <dbReference type="ARBA" id="ARBA00004651"/>
    </source>
</evidence>
<name>A0ABW5C6R7_9PROT</name>
<reference evidence="10" key="1">
    <citation type="journal article" date="2019" name="Int. J. Syst. Evol. Microbiol.">
        <title>The Global Catalogue of Microorganisms (GCM) 10K type strain sequencing project: providing services to taxonomists for standard genome sequencing and annotation.</title>
        <authorList>
            <consortium name="The Broad Institute Genomics Platform"/>
            <consortium name="The Broad Institute Genome Sequencing Center for Infectious Disease"/>
            <person name="Wu L."/>
            <person name="Ma J."/>
        </authorList>
    </citation>
    <scope>NUCLEOTIDE SEQUENCE [LARGE SCALE GENOMIC DNA]</scope>
    <source>
        <strain evidence="10">KCTC 15012</strain>
    </source>
</reference>
<keyword evidence="5 8" id="KW-0812">Transmembrane</keyword>
<dbReference type="RefSeq" id="WP_377314817.1">
    <property type="nucleotide sequence ID" value="NZ_JBHUIY010000005.1"/>
</dbReference>
<feature type="transmembrane region" description="Helical" evidence="8">
    <location>
        <begin position="187"/>
        <end position="219"/>
    </location>
</feature>
<dbReference type="Pfam" id="PF01925">
    <property type="entry name" value="TauE"/>
    <property type="match status" value="1"/>
</dbReference>
<dbReference type="PANTHER" id="PTHR30269:SF0">
    <property type="entry name" value="MEMBRANE TRANSPORTER PROTEIN YFCA-RELATED"/>
    <property type="match status" value="1"/>
</dbReference>
<keyword evidence="7 8" id="KW-0472">Membrane</keyword>
<evidence type="ECO:0000256" key="2">
    <source>
        <dbReference type="ARBA" id="ARBA00009142"/>
    </source>
</evidence>
<feature type="transmembrane region" description="Helical" evidence="8">
    <location>
        <begin position="141"/>
        <end position="167"/>
    </location>
</feature>
<dbReference type="Proteomes" id="UP001597296">
    <property type="component" value="Unassembled WGS sequence"/>
</dbReference>
<protein>
    <recommendedName>
        <fullName evidence="8">Probable membrane transporter protein</fullName>
    </recommendedName>
</protein>
<accession>A0ABW5C6R7</accession>
<keyword evidence="10" id="KW-1185">Reference proteome</keyword>
<sequence>MDPITSQGLLFTAALAAGAINAVAGGGSFLTFPALVFTGVPSLIANASSTVALFPASLASAWAYRRRFTGFDGVPFRAMLAVSLLGGLCGALLLLFTPQALFDVVIPWLLAFATLVFAWGHRITPFLQRRVRLGPGSLLAAQYLTALYGGYFGGAVGIIQLSVWTLFGQRDIHAMNASKTLLTGSMNAVAVVCFVIAGKVWWAQTLVMLAGAVAGGYLGARLAQRLDPRRVRAAIILLSVGMTVVFFLRG</sequence>
<evidence type="ECO:0000256" key="6">
    <source>
        <dbReference type="ARBA" id="ARBA00022989"/>
    </source>
</evidence>
<feature type="transmembrane region" description="Helical" evidence="8">
    <location>
        <begin position="43"/>
        <end position="64"/>
    </location>
</feature>
<keyword evidence="3" id="KW-0813">Transport</keyword>
<comment type="caution">
    <text evidence="9">The sequence shown here is derived from an EMBL/GenBank/DDBJ whole genome shotgun (WGS) entry which is preliminary data.</text>
</comment>
<evidence type="ECO:0000256" key="4">
    <source>
        <dbReference type="ARBA" id="ARBA00022475"/>
    </source>
</evidence>
<comment type="subcellular location">
    <subcellularLocation>
        <location evidence="1 8">Cell membrane</location>
        <topology evidence="1 8">Multi-pass membrane protein</topology>
    </subcellularLocation>
</comment>